<comment type="caution">
    <text evidence="1">The sequence shown here is derived from an EMBL/GenBank/DDBJ whole genome shotgun (WGS) entry which is preliminary data.</text>
</comment>
<accession>A0A0V1KYR9</accession>
<proteinExistence type="predicted"/>
<evidence type="ECO:0000313" key="1">
    <source>
        <dbReference type="EMBL" id="KRZ52461.1"/>
    </source>
</evidence>
<dbReference type="EMBL" id="JYDW01000192">
    <property type="protein sequence ID" value="KRZ52461.1"/>
    <property type="molecule type" value="Genomic_DNA"/>
</dbReference>
<reference evidence="1 2" key="1">
    <citation type="submission" date="2015-05" db="EMBL/GenBank/DDBJ databases">
        <title>Evolution of Trichinella species and genotypes.</title>
        <authorList>
            <person name="Korhonen P.K."/>
            <person name="Edoardo P."/>
            <person name="Giuseppe L.R."/>
            <person name="Gasser R.B."/>
        </authorList>
    </citation>
    <scope>NUCLEOTIDE SEQUENCE [LARGE SCALE GENOMIC DNA]</scope>
    <source>
        <strain evidence="1">ISS10</strain>
    </source>
</reference>
<evidence type="ECO:0000313" key="2">
    <source>
        <dbReference type="Proteomes" id="UP000054721"/>
    </source>
</evidence>
<keyword evidence="2" id="KW-1185">Reference proteome</keyword>
<protein>
    <submittedName>
        <fullName evidence="1">Uncharacterized protein</fullName>
    </submittedName>
</protein>
<gene>
    <name evidence="1" type="ORF">T02_1359</name>
</gene>
<name>A0A0V1KYR9_9BILA</name>
<organism evidence="1 2">
    <name type="scientific">Trichinella nativa</name>
    <dbReference type="NCBI Taxonomy" id="6335"/>
    <lineage>
        <taxon>Eukaryota</taxon>
        <taxon>Metazoa</taxon>
        <taxon>Ecdysozoa</taxon>
        <taxon>Nematoda</taxon>
        <taxon>Enoplea</taxon>
        <taxon>Dorylaimia</taxon>
        <taxon>Trichinellida</taxon>
        <taxon>Trichinellidae</taxon>
        <taxon>Trichinella</taxon>
    </lineage>
</organism>
<dbReference type="AlphaFoldDB" id="A0A0V1KYR9"/>
<dbReference type="Proteomes" id="UP000054721">
    <property type="component" value="Unassembled WGS sequence"/>
</dbReference>
<sequence>MHKIFEKTIIELLKMHINVVDGVTIITYEHIWNEYFNEEEKKVCRGFGAVSLEQLLPSFAVRPWASLFHNKNESLRKSRQPSREW</sequence>